<dbReference type="GO" id="GO:0016887">
    <property type="term" value="F:ATP hydrolysis activity"/>
    <property type="evidence" value="ECO:0007669"/>
    <property type="project" value="InterPro"/>
</dbReference>
<comment type="caution">
    <text evidence="3">The sequence shown here is derived from an EMBL/GenBank/DDBJ whole genome shotgun (WGS) entry which is preliminary data.</text>
</comment>
<dbReference type="Pfam" id="PF13558">
    <property type="entry name" value="SbcC_Walker_B"/>
    <property type="match status" value="1"/>
</dbReference>
<name>A0A971M1P0_9BACT</name>
<evidence type="ECO:0000313" key="4">
    <source>
        <dbReference type="Proteomes" id="UP000777265"/>
    </source>
</evidence>
<sequence length="1223" mass="136514">MRILGVRFKNLNSLTGEWHIDFTHPAYTSDGIFAITGPTGAGKTTILDAVCLGLYGRTPRLDRVTKSSNEIMSRQAGECFAEVTFETQKGRFRCHWSQHRARKRSEGELQQARHEIADIDSGAVLESKVAQVNELVEKVTGMDFDRFTRSMLLAQGGFTAFLQASPDARAPILEQITGTEIYSRISMKVHERRGQEQGKLDLLRAELKGIRLLTDEEKEQLQLSLQEKQSREKEADLDVQGLRKALLWLESVVSLEKEVKLLDRQWEDIEAGRQAFAPEAARLERSRRAESLAGDYREVEVLRSRQAGETKDLETAVSLLASKEKSAVETLARKLAVEATLKDTREQQQSQADIIKRVRDLDVRLAGSKRQINERDTAVKNVEKQGIDYRSYIEALEQSLESARAELEEIHDYQAQHAVDAGLVTNLTAIVRGLTALREAESRHAKASGQTAVAAAQRASSAAALKKIEGEHRKAGEKLEEKQKEAKRLADEIDAVLKGREISEWRDELDALKDRQRRLAQAGEAIRRMDGLQAALLALNNGLATLKANQIKLNEEIRRASDQKALLEKDVANLEDKVALLGRIRDLEDERKRLEDGTPCPLCGSPDHPYARGNIPELGEAEGTLKKIKAEHKRMSDTLVKLEKEQVKTAAAIEHTEKEMEEKKAALDGDEREAADVPAQLGIEMSSKDRDREVREAQAVTAGRIAETSGILASAEEKSRKEKAVHRALESARAKVGEIGRTAEEARLKAEATMFEHERLVRYGEDLAGEIEKARSAVFKDVEPFGVAQVSGDNLDTMQETLTGRKDAWQVKADRKTACVKKMDDLKAEVNKTHALLEAVETDLATRLKGLEILKAEFQSLSASRYELFGQKDADVEEKRLAAAVKEAEEAREKARSVHDGMEKEIAGLKDRIASLREKTGNQATELVRVEQRLMERIKKAGFEDEDDYRSAWLTEEEREALAKQENSLATKRAELEARRKDRSEALASERKKELTDLSVEALRVRSAKSETMLKLLREDMGAIKNSLGENEKLKERQKEQLGSIDAQKEECARWDELHQLIGSADGKKFRNFAQGLTFEIMVSHANRQLLKMTDRYVLIRDDSQPLELCVADNYQAGEIRSTKNLSGGEAFIVSLALALGLSHMASRNVRVDSLFLDEGFGTLDEDALETALETLAGLQQDGKLIGVISHVAALKERIGTQIQVIPQTRGRSIIEGPGCTAL</sequence>
<dbReference type="SUPFAM" id="SSF52540">
    <property type="entry name" value="P-loop containing nucleoside triphosphate hydrolases"/>
    <property type="match status" value="1"/>
</dbReference>
<dbReference type="InterPro" id="IPR027417">
    <property type="entry name" value="P-loop_NTPase"/>
</dbReference>
<dbReference type="AlphaFoldDB" id="A0A971M1P0"/>
<feature type="coiled-coil region" evidence="1">
    <location>
        <begin position="625"/>
        <end position="673"/>
    </location>
</feature>
<dbReference type="Pfam" id="PF13476">
    <property type="entry name" value="AAA_23"/>
    <property type="match status" value="1"/>
</dbReference>
<reference evidence="3" key="1">
    <citation type="journal article" date="2020" name="Biotechnol. Biofuels">
        <title>New insights from the biogas microbiome by comprehensive genome-resolved metagenomics of nearly 1600 species originating from multiple anaerobic digesters.</title>
        <authorList>
            <person name="Campanaro S."/>
            <person name="Treu L."/>
            <person name="Rodriguez-R L.M."/>
            <person name="Kovalovszki A."/>
            <person name="Ziels R.M."/>
            <person name="Maus I."/>
            <person name="Zhu X."/>
            <person name="Kougias P.G."/>
            <person name="Basile A."/>
            <person name="Luo G."/>
            <person name="Schluter A."/>
            <person name="Konstantinidis K.T."/>
            <person name="Angelidaki I."/>
        </authorList>
    </citation>
    <scope>NUCLEOTIDE SEQUENCE</scope>
    <source>
        <strain evidence="3">AS06rmzACSIP_7</strain>
    </source>
</reference>
<feature type="coiled-coil region" evidence="1">
    <location>
        <begin position="465"/>
        <end position="597"/>
    </location>
</feature>
<dbReference type="EMBL" id="JAAYEE010000009">
    <property type="protein sequence ID" value="NLW33945.1"/>
    <property type="molecule type" value="Genomic_DNA"/>
</dbReference>
<dbReference type="InterPro" id="IPR038729">
    <property type="entry name" value="Rad50/SbcC_AAA"/>
</dbReference>
<dbReference type="PANTHER" id="PTHR32114">
    <property type="entry name" value="ABC TRANSPORTER ABCH.3"/>
    <property type="match status" value="1"/>
</dbReference>
<dbReference type="Proteomes" id="UP000777265">
    <property type="component" value="Unassembled WGS sequence"/>
</dbReference>
<accession>A0A971M1P0</accession>
<evidence type="ECO:0000259" key="2">
    <source>
        <dbReference type="Pfam" id="PF13476"/>
    </source>
</evidence>
<feature type="domain" description="Rad50/SbcC-type AAA" evidence="2">
    <location>
        <begin position="7"/>
        <end position="233"/>
    </location>
</feature>
<dbReference type="Gene3D" id="3.40.50.300">
    <property type="entry name" value="P-loop containing nucleotide triphosphate hydrolases"/>
    <property type="match status" value="2"/>
</dbReference>
<protein>
    <submittedName>
        <fullName evidence="3">AAA family ATPase</fullName>
    </submittedName>
</protein>
<feature type="coiled-coil region" evidence="1">
    <location>
        <begin position="874"/>
        <end position="919"/>
    </location>
</feature>
<evidence type="ECO:0000313" key="3">
    <source>
        <dbReference type="EMBL" id="NLW33945.1"/>
    </source>
</evidence>
<organism evidence="3 4">
    <name type="scientific">Syntrophorhabdus aromaticivorans</name>
    <dbReference type="NCBI Taxonomy" id="328301"/>
    <lineage>
        <taxon>Bacteria</taxon>
        <taxon>Pseudomonadati</taxon>
        <taxon>Thermodesulfobacteriota</taxon>
        <taxon>Syntrophorhabdia</taxon>
        <taxon>Syntrophorhabdales</taxon>
        <taxon>Syntrophorhabdaceae</taxon>
        <taxon>Syntrophorhabdus</taxon>
    </lineage>
</organism>
<reference evidence="3" key="2">
    <citation type="submission" date="2020-01" db="EMBL/GenBank/DDBJ databases">
        <authorList>
            <person name="Campanaro S."/>
        </authorList>
    </citation>
    <scope>NUCLEOTIDE SEQUENCE</scope>
    <source>
        <strain evidence="3">AS06rmzACSIP_7</strain>
    </source>
</reference>
<dbReference type="PANTHER" id="PTHR32114:SF2">
    <property type="entry name" value="ABC TRANSPORTER ABCH.3"/>
    <property type="match status" value="1"/>
</dbReference>
<proteinExistence type="predicted"/>
<keyword evidence="1" id="KW-0175">Coiled coil</keyword>
<evidence type="ECO:0000256" key="1">
    <source>
        <dbReference type="SAM" id="Coils"/>
    </source>
</evidence>
<gene>
    <name evidence="3" type="ORF">GXY80_00485</name>
</gene>
<dbReference type="GO" id="GO:0006302">
    <property type="term" value="P:double-strand break repair"/>
    <property type="evidence" value="ECO:0007669"/>
    <property type="project" value="InterPro"/>
</dbReference>